<evidence type="ECO:0008006" key="3">
    <source>
        <dbReference type="Google" id="ProtNLM"/>
    </source>
</evidence>
<dbReference type="Proteomes" id="UP001430377">
    <property type="component" value="Unassembled WGS sequence"/>
</dbReference>
<organism evidence="1 2">
    <name type="scientific">Haloarcula rubra</name>
    <dbReference type="NCBI Taxonomy" id="2487747"/>
    <lineage>
        <taxon>Archaea</taxon>
        <taxon>Methanobacteriati</taxon>
        <taxon>Methanobacteriota</taxon>
        <taxon>Stenosarchaea group</taxon>
        <taxon>Halobacteria</taxon>
        <taxon>Halobacteriales</taxon>
        <taxon>Haloarculaceae</taxon>
        <taxon>Haloarcula</taxon>
    </lineage>
</organism>
<gene>
    <name evidence="1" type="ORF">EGH21_05385</name>
</gene>
<evidence type="ECO:0000313" key="1">
    <source>
        <dbReference type="EMBL" id="MBX0322460.1"/>
    </source>
</evidence>
<accession>A0AAW4PPJ2</accession>
<evidence type="ECO:0000313" key="2">
    <source>
        <dbReference type="Proteomes" id="UP001430377"/>
    </source>
</evidence>
<sequence length="55" mass="5871">MSSDRPDDLLATVAEPVDDSPPLRFEEIGDEAVVTVGGTEELLRCDPSAVVEATR</sequence>
<name>A0AAW4PPJ2_9EURY</name>
<dbReference type="RefSeq" id="WP_220617460.1">
    <property type="nucleotide sequence ID" value="NZ_RKLR01000002.1"/>
</dbReference>
<reference evidence="1 2" key="1">
    <citation type="submission" date="2021-06" db="EMBL/GenBank/DDBJ databases">
        <title>Halomicroarcula sp. a new haloarchaeum isolated from saline soil.</title>
        <authorList>
            <person name="Duran-Viseras A."/>
            <person name="Sanchez-Porro C."/>
            <person name="Ventosa A."/>
        </authorList>
    </citation>
    <scope>NUCLEOTIDE SEQUENCE [LARGE SCALE GENOMIC DNA]</scope>
    <source>
        <strain evidence="1 2">F13</strain>
    </source>
</reference>
<comment type="caution">
    <text evidence="1">The sequence shown here is derived from an EMBL/GenBank/DDBJ whole genome shotgun (WGS) entry which is preliminary data.</text>
</comment>
<keyword evidence="2" id="KW-1185">Reference proteome</keyword>
<dbReference type="EMBL" id="RKLR01000002">
    <property type="protein sequence ID" value="MBX0322460.1"/>
    <property type="molecule type" value="Genomic_DNA"/>
</dbReference>
<proteinExistence type="predicted"/>
<dbReference type="AlphaFoldDB" id="A0AAW4PPJ2"/>
<protein>
    <recommendedName>
        <fullName evidence="3">Halobacterial output domain-containing protein</fullName>
    </recommendedName>
</protein>